<evidence type="ECO:0000256" key="9">
    <source>
        <dbReference type="ARBA" id="ARBA00022837"/>
    </source>
</evidence>
<dbReference type="GO" id="GO:0004065">
    <property type="term" value="F:arylsulfatase activity"/>
    <property type="evidence" value="ECO:0000318"/>
    <property type="project" value="GO_Central"/>
</dbReference>
<dbReference type="InterPro" id="IPR017850">
    <property type="entry name" value="Alkaline_phosphatase_core_sf"/>
</dbReference>
<evidence type="ECO:0000256" key="10">
    <source>
        <dbReference type="ARBA" id="ARBA00023180"/>
    </source>
</evidence>
<keyword evidence="7 19" id="KW-0732">Signal</keyword>
<dbReference type="Proteomes" id="UP000001554">
    <property type="component" value="Chromosome 2"/>
</dbReference>
<dbReference type="SUPFAM" id="SSF53649">
    <property type="entry name" value="Alkaline phosphatase-like"/>
    <property type="match status" value="1"/>
</dbReference>
<dbReference type="OMA" id="RAYFGAC"/>
<dbReference type="Pfam" id="PF00884">
    <property type="entry name" value="Sulfatase"/>
    <property type="match status" value="1"/>
</dbReference>
<feature type="domain" description="Sulfatase N-terminal" evidence="20">
    <location>
        <begin position="29"/>
        <end position="366"/>
    </location>
</feature>
<proteinExistence type="inferred from homology"/>
<evidence type="ECO:0000256" key="11">
    <source>
        <dbReference type="ARBA" id="ARBA00023228"/>
    </source>
</evidence>
<evidence type="ECO:0000256" key="2">
    <source>
        <dbReference type="ARBA" id="ARBA00004371"/>
    </source>
</evidence>
<evidence type="ECO:0000256" key="8">
    <source>
        <dbReference type="ARBA" id="ARBA00022801"/>
    </source>
</evidence>
<dbReference type="AlphaFoldDB" id="C3Z9X6"/>
<sequence>MRMKLDCSAGFLLFWWFTSAVGGTRDDRKNIVFVICDSMDGRLIGRGQDSVVDLPNLNYMVQNGVNFRSTYTNSPICCPSRSALWSGLHTHVTQSWNNYKGLPKNYPTWQVRLEQQGYHTQVYGKTDYVSGDHSESNRVEAWTRNVNFTLAQEGRPTPVLVGSSSTDRIQLKDWASTDLASHWLLHEAPKQQKPWLLYLGLNLPHPYPTPSMGKNFGGSTFMTSPYWLKKVNSSKVTIPKWLPFSRMHPVDYYSSATKNCTSDFTRDEIMKIREYYYGMCAETDAMLGQVLDALKASGQADSTYVFFTSDHGELAMEHRQFYKMSMYEASAHIPMVLTGPEVPAGKAVDDLTSLVDVFPTFMDIANASQPPGLNGTSLLPLLRNSSDRVDRPDWVLSQYHGCNVNMSTYMLRTGSLKYVAFGDGPNQVSSQLFDLDKDPDELHNLAEERQDLASQLDDKLRKLVDYPTVTREVQKYNRDSFMAWKAKLGSRYKDEIANLRWWKDWQKDPQGNQEKVEEWLNNVVS</sequence>
<reference evidence="23" key="3">
    <citation type="submission" date="2025-04" db="UniProtKB">
        <authorList>
            <consortium name="RefSeq"/>
        </authorList>
    </citation>
    <scope>IDENTIFICATION</scope>
    <source>
        <strain evidence="23">S238N-H82</strain>
        <tissue evidence="23">Testes</tissue>
    </source>
</reference>
<evidence type="ECO:0000313" key="23">
    <source>
        <dbReference type="RefSeq" id="XP_035666023.1"/>
    </source>
</evidence>
<keyword evidence="11" id="KW-0458">Lysosome</keyword>
<comment type="catalytic activity">
    <reaction evidence="18">
        <text>an aryl sulfate + H2O = a phenol + sulfate + H(+)</text>
        <dbReference type="Rhea" id="RHEA:17261"/>
        <dbReference type="ChEBI" id="CHEBI:15377"/>
        <dbReference type="ChEBI" id="CHEBI:15378"/>
        <dbReference type="ChEBI" id="CHEBI:16189"/>
        <dbReference type="ChEBI" id="CHEBI:33853"/>
        <dbReference type="ChEBI" id="CHEBI:140317"/>
        <dbReference type="EC" id="3.1.6.1"/>
    </reaction>
</comment>
<organism>
    <name type="scientific">Branchiostoma floridae</name>
    <name type="common">Florida lancelet</name>
    <name type="synonym">Amphioxus</name>
    <dbReference type="NCBI Taxonomy" id="7739"/>
    <lineage>
        <taxon>Eukaryota</taxon>
        <taxon>Metazoa</taxon>
        <taxon>Chordata</taxon>
        <taxon>Cephalochordata</taxon>
        <taxon>Leptocardii</taxon>
        <taxon>Amphioxiformes</taxon>
        <taxon>Branchiostomatidae</taxon>
        <taxon>Branchiostoma</taxon>
    </lineage>
</organism>
<dbReference type="InterPro" id="IPR000917">
    <property type="entry name" value="Sulfatase_N"/>
</dbReference>
<evidence type="ECO:0000256" key="13">
    <source>
        <dbReference type="ARBA" id="ARBA00035590"/>
    </source>
</evidence>
<name>C3Z9X6_BRAFL</name>
<comment type="cofactor">
    <cofactor evidence="1">
        <name>Ca(2+)</name>
        <dbReference type="ChEBI" id="CHEBI:29108"/>
    </cofactor>
</comment>
<dbReference type="EMBL" id="GG666601">
    <property type="protein sequence ID" value="EEN50564.1"/>
    <property type="molecule type" value="Genomic_DNA"/>
</dbReference>
<keyword evidence="22" id="KW-1185">Reference proteome</keyword>
<evidence type="ECO:0000256" key="6">
    <source>
        <dbReference type="ARBA" id="ARBA00022723"/>
    </source>
</evidence>
<evidence type="ECO:0000256" key="7">
    <source>
        <dbReference type="ARBA" id="ARBA00022729"/>
    </source>
</evidence>
<keyword evidence="9" id="KW-0106">Calcium</keyword>
<dbReference type="PANTHER" id="PTHR46615:SF1">
    <property type="entry name" value="ARYLSULFATASE K"/>
    <property type="match status" value="1"/>
</dbReference>
<keyword evidence="10" id="KW-0325">Glycoprotein</keyword>
<evidence type="ECO:0000259" key="20">
    <source>
        <dbReference type="Pfam" id="PF00884"/>
    </source>
</evidence>
<dbReference type="STRING" id="7739.C3Z9X6"/>
<evidence type="ECO:0000256" key="12">
    <source>
        <dbReference type="ARBA" id="ARBA00035026"/>
    </source>
</evidence>
<feature type="chain" id="PRO_5044729295" description="Arylsulfatase K" evidence="19">
    <location>
        <begin position="23"/>
        <end position="525"/>
    </location>
</feature>
<dbReference type="GO" id="GO:0015024">
    <property type="term" value="F:glucuronate-2-sulfatase activity"/>
    <property type="evidence" value="ECO:0000318"/>
    <property type="project" value="GO_Central"/>
</dbReference>
<dbReference type="GO" id="GO:0005576">
    <property type="term" value="C:extracellular region"/>
    <property type="evidence" value="ECO:0007669"/>
    <property type="project" value="UniProtKB-SubCell"/>
</dbReference>
<evidence type="ECO:0000256" key="15">
    <source>
        <dbReference type="ARBA" id="ARBA00035710"/>
    </source>
</evidence>
<dbReference type="InterPro" id="IPR047892">
    <property type="entry name" value="ARSK"/>
</dbReference>
<reference evidence="21" key="1">
    <citation type="journal article" date="2008" name="Nature">
        <title>The amphioxus genome and the evolution of the chordate karyotype.</title>
        <authorList>
            <consortium name="US DOE Joint Genome Institute (JGI-PGF)"/>
            <person name="Putnam N.H."/>
            <person name="Butts T."/>
            <person name="Ferrier D.E.K."/>
            <person name="Furlong R.F."/>
            <person name="Hellsten U."/>
            <person name="Kawashima T."/>
            <person name="Robinson-Rechavi M."/>
            <person name="Shoguchi E."/>
            <person name="Terry A."/>
            <person name="Yu J.-K."/>
            <person name="Benito-Gutierrez E.L."/>
            <person name="Dubchak I."/>
            <person name="Garcia-Fernandez J."/>
            <person name="Gibson-Brown J.J."/>
            <person name="Grigoriev I.V."/>
            <person name="Horton A.C."/>
            <person name="de Jong P.J."/>
            <person name="Jurka J."/>
            <person name="Kapitonov V.V."/>
            <person name="Kohara Y."/>
            <person name="Kuroki Y."/>
            <person name="Lindquist E."/>
            <person name="Lucas S."/>
            <person name="Osoegawa K."/>
            <person name="Pennacchio L.A."/>
            <person name="Salamov A.A."/>
            <person name="Satou Y."/>
            <person name="Sauka-Spengler T."/>
            <person name="Schmutz J."/>
            <person name="Shin-I T."/>
            <person name="Toyoda A."/>
            <person name="Bronner-Fraser M."/>
            <person name="Fujiyama A."/>
            <person name="Holland L.Z."/>
            <person name="Holland P.W.H."/>
            <person name="Satoh N."/>
            <person name="Rokhsar D.S."/>
        </authorList>
    </citation>
    <scope>NUCLEOTIDE SEQUENCE [LARGE SCALE GENOMIC DNA]</scope>
    <source>
        <strain evidence="21">S238N-H82</strain>
        <tissue evidence="21">Testes</tissue>
    </source>
</reference>
<keyword evidence="5" id="KW-0964">Secreted</keyword>
<evidence type="ECO:0000256" key="18">
    <source>
        <dbReference type="ARBA" id="ARBA00048030"/>
    </source>
</evidence>
<accession>C3Z9X6</accession>
<dbReference type="GO" id="GO:0046872">
    <property type="term" value="F:metal ion binding"/>
    <property type="evidence" value="ECO:0007669"/>
    <property type="project" value="UniProtKB-KW"/>
</dbReference>
<comment type="subcellular location">
    <subcellularLocation>
        <location evidence="2">Lysosome</location>
    </subcellularLocation>
    <subcellularLocation>
        <location evidence="3">Secreted</location>
    </subcellularLocation>
</comment>
<dbReference type="EC" id="3.1.6.18" evidence="14"/>
<protein>
    <recommendedName>
        <fullName evidence="15">Arylsulfatase K</fullName>
        <ecNumber evidence="12">3.1.6.1</ecNumber>
        <ecNumber evidence="14">3.1.6.18</ecNumber>
    </recommendedName>
    <alternativeName>
        <fullName evidence="16">Glucuronate-2-sulfatase</fullName>
    </alternativeName>
</protein>
<evidence type="ECO:0000256" key="4">
    <source>
        <dbReference type="ARBA" id="ARBA00008779"/>
    </source>
</evidence>
<evidence type="ECO:0000256" key="16">
    <source>
        <dbReference type="ARBA" id="ARBA00035719"/>
    </source>
</evidence>
<dbReference type="InParanoid" id="C3Z9X6"/>
<dbReference type="EC" id="3.1.6.1" evidence="12"/>
<comment type="similarity">
    <text evidence="4">Belongs to the sulfatase family.</text>
</comment>
<evidence type="ECO:0000256" key="1">
    <source>
        <dbReference type="ARBA" id="ARBA00001913"/>
    </source>
</evidence>
<dbReference type="InterPro" id="IPR051849">
    <property type="entry name" value="GAG-degrading_sulfatase"/>
</dbReference>
<keyword evidence="8" id="KW-0378">Hydrolase</keyword>
<dbReference type="eggNOG" id="KOG3731">
    <property type="taxonomic scope" value="Eukaryota"/>
</dbReference>
<evidence type="ECO:0000256" key="3">
    <source>
        <dbReference type="ARBA" id="ARBA00004613"/>
    </source>
</evidence>
<evidence type="ECO:0000313" key="21">
    <source>
        <dbReference type="EMBL" id="EEN50564.1"/>
    </source>
</evidence>
<dbReference type="OrthoDB" id="1886626at2759"/>
<reference evidence="22" key="2">
    <citation type="journal article" date="2020" name="Nat. Ecol. Evol.">
        <title>Deeply conserved synteny resolves early events in vertebrate evolution.</title>
        <authorList>
            <person name="Simakov O."/>
            <person name="Marletaz F."/>
            <person name="Yue J.X."/>
            <person name="O'Connell B."/>
            <person name="Jenkins J."/>
            <person name="Brandt A."/>
            <person name="Calef R."/>
            <person name="Tung C.H."/>
            <person name="Huang T.K."/>
            <person name="Schmutz J."/>
            <person name="Satoh N."/>
            <person name="Yu J.K."/>
            <person name="Putnam N.H."/>
            <person name="Green R.E."/>
            <person name="Rokhsar D.S."/>
        </authorList>
    </citation>
    <scope>NUCLEOTIDE SEQUENCE [LARGE SCALE GENOMIC DNA]</scope>
    <source>
        <strain evidence="22">S238N-H82</strain>
    </source>
</reference>
<dbReference type="KEGG" id="bfo:118409253"/>
<gene>
    <name evidence="23" type="primary">LOC118409253</name>
    <name evidence="21" type="ORF">BRAFLDRAFT_77511</name>
</gene>
<comment type="catalytic activity">
    <reaction evidence="13">
        <text>Hydrolysis of the 2-sulfate groups of the 2-O-sulfo-D-glucuronate residues of chondroitin sulfate, heparin and heparitin sulfate.</text>
        <dbReference type="EC" id="3.1.6.18"/>
    </reaction>
</comment>
<dbReference type="Gene3D" id="3.40.720.10">
    <property type="entry name" value="Alkaline Phosphatase, subunit A"/>
    <property type="match status" value="1"/>
</dbReference>
<evidence type="ECO:0000256" key="5">
    <source>
        <dbReference type="ARBA" id="ARBA00022525"/>
    </source>
</evidence>
<dbReference type="GO" id="GO:0005764">
    <property type="term" value="C:lysosome"/>
    <property type="evidence" value="ECO:0007669"/>
    <property type="project" value="UniProtKB-SubCell"/>
</dbReference>
<dbReference type="GeneID" id="118409253"/>
<dbReference type="PANTHER" id="PTHR46615">
    <property type="entry name" value="ARYLSULFATASE K"/>
    <property type="match status" value="1"/>
</dbReference>
<dbReference type="CDD" id="cd16171">
    <property type="entry name" value="ARSK"/>
    <property type="match status" value="1"/>
</dbReference>
<evidence type="ECO:0000313" key="22">
    <source>
        <dbReference type="Proteomes" id="UP000001554"/>
    </source>
</evidence>
<evidence type="ECO:0000256" key="17">
    <source>
        <dbReference type="ARBA" id="ARBA00045156"/>
    </source>
</evidence>
<feature type="signal peptide" evidence="19">
    <location>
        <begin position="1"/>
        <end position="22"/>
    </location>
</feature>
<evidence type="ECO:0000256" key="19">
    <source>
        <dbReference type="SAM" id="SignalP"/>
    </source>
</evidence>
<dbReference type="RefSeq" id="XP_035666023.1">
    <property type="nucleotide sequence ID" value="XM_035810130.1"/>
</dbReference>
<keyword evidence="6" id="KW-0479">Metal-binding</keyword>
<evidence type="ECO:0000256" key="14">
    <source>
        <dbReference type="ARBA" id="ARBA00035675"/>
    </source>
</evidence>
<comment type="function">
    <text evidence="17">Catalyzes the hydrolysis of pseudosubstrates such as p-nitrocatechol sulfate and p-nitrophenyl sulfate. Catalyzes the hydrolysis of the 2-sulfate groups of the 2-O-sulfo-D-glucuronate residues of chondroitin sulfate, heparin and heparitin sulfate. Acts selectively on 2-sulfoglucuronate and lacks activity against 2-sulfoiduronate.</text>
</comment>